<sequence>MAACWAFLMLEALLLAEVNVSLMREQRKNEGERGEVGRSLEVISFRTMAEETLGEWVAHAATVAYVFLAYTSTTAYAAKAGELLSRLVGLRRLLVGLELAAFGRPWSGLADVANWGQVPSTIPVIIFSLVYHDIAPVICSYLGGDLPRIRSSFLIGSVVPLLSLLIWDAIVLGFSADSGVTDPFDLFMSDAMALMVEVFSLLAVATSLIGTLLGFSQFFQEQLRNSLSPPLAQEQRSTTDHISSREDAAGGCSPRSRRGLEDWWAGNNLNLRAMSMAVIPALLVSTTVNCSRFFLACLPAAGGYCMTVLYGILPPAMAWGMHARRASGRSGGGGRDGAHRGPKGLSESKPALIGVGLCAFGIVIEQMLQDLSALHL</sequence>
<evidence type="ECO:0000256" key="3">
    <source>
        <dbReference type="ARBA" id="ARBA00022475"/>
    </source>
</evidence>
<dbReference type="EMBL" id="CACRZD030000002">
    <property type="protein sequence ID" value="CAA6655239.1"/>
    <property type="molecule type" value="Genomic_DNA"/>
</dbReference>
<dbReference type="GO" id="GO:0005886">
    <property type="term" value="C:plasma membrane"/>
    <property type="evidence" value="ECO:0007669"/>
    <property type="project" value="UniProtKB-SubCell"/>
</dbReference>
<feature type="transmembrane region" description="Helical" evidence="9">
    <location>
        <begin position="194"/>
        <end position="215"/>
    </location>
</feature>
<feature type="transmembrane region" description="Helical" evidence="9">
    <location>
        <begin position="56"/>
        <end position="78"/>
    </location>
</feature>
<proteinExistence type="predicted"/>
<dbReference type="PANTHER" id="PTHR32195:SF24">
    <property type="entry name" value="TRYPTOPHAN OR TYROSINE TRANSPORTER PROTEIN"/>
    <property type="match status" value="1"/>
</dbReference>
<keyword evidence="7 9" id="KW-0472">Membrane</keyword>
<feature type="transmembrane region" description="Helical" evidence="9">
    <location>
        <begin position="154"/>
        <end position="174"/>
    </location>
</feature>
<reference evidence="11 12" key="1">
    <citation type="submission" date="2019-12" db="EMBL/GenBank/DDBJ databases">
        <authorList>
            <person name="Scholz U."/>
            <person name="Mascher M."/>
            <person name="Fiebig A."/>
        </authorList>
    </citation>
    <scope>NUCLEOTIDE SEQUENCE</scope>
</reference>
<dbReference type="AlphaFoldDB" id="A0A7I8IC75"/>
<dbReference type="Pfam" id="PF03222">
    <property type="entry name" value="Trp_Tyr_perm"/>
    <property type="match status" value="2"/>
</dbReference>
<keyword evidence="3" id="KW-1003">Cell membrane</keyword>
<keyword evidence="5 9" id="KW-0812">Transmembrane</keyword>
<evidence type="ECO:0000313" key="12">
    <source>
        <dbReference type="Proteomes" id="UP001189122"/>
    </source>
</evidence>
<evidence type="ECO:0000313" key="11">
    <source>
        <dbReference type="EMBL" id="CAA2615522.1"/>
    </source>
</evidence>
<evidence type="ECO:0000256" key="4">
    <source>
        <dbReference type="ARBA" id="ARBA00022519"/>
    </source>
</evidence>
<comment type="subcellular location">
    <subcellularLocation>
        <location evidence="1">Cell inner membrane</location>
        <topology evidence="1">Multi-pass membrane protein</topology>
    </subcellularLocation>
</comment>
<feature type="transmembrane region" description="Helical" evidence="9">
    <location>
        <begin position="301"/>
        <end position="320"/>
    </location>
</feature>
<feature type="signal peptide" evidence="10">
    <location>
        <begin position="1"/>
        <end position="16"/>
    </location>
</feature>
<dbReference type="PANTHER" id="PTHR32195">
    <property type="entry name" value="OS07G0662800 PROTEIN"/>
    <property type="match status" value="1"/>
</dbReference>
<evidence type="ECO:0000256" key="1">
    <source>
        <dbReference type="ARBA" id="ARBA00004429"/>
    </source>
</evidence>
<keyword evidence="4" id="KW-0997">Cell inner membrane</keyword>
<gene>
    <name evidence="11" type="ORF">SI7747_02001779</name>
</gene>
<feature type="region of interest" description="Disordered" evidence="8">
    <location>
        <begin position="229"/>
        <end position="256"/>
    </location>
</feature>
<dbReference type="GO" id="GO:0003333">
    <property type="term" value="P:amino acid transmembrane transport"/>
    <property type="evidence" value="ECO:0007669"/>
    <property type="project" value="InterPro"/>
</dbReference>
<dbReference type="InterPro" id="IPR018227">
    <property type="entry name" value="Amino_acid_transport_2"/>
</dbReference>
<feature type="compositionally biased region" description="Basic and acidic residues" evidence="8">
    <location>
        <begin position="237"/>
        <end position="248"/>
    </location>
</feature>
<keyword evidence="12" id="KW-1185">Reference proteome</keyword>
<evidence type="ECO:0000256" key="9">
    <source>
        <dbReference type="SAM" id="Phobius"/>
    </source>
</evidence>
<organism evidence="11">
    <name type="scientific">Spirodela intermedia</name>
    <name type="common">Intermediate duckweed</name>
    <dbReference type="NCBI Taxonomy" id="51605"/>
    <lineage>
        <taxon>Eukaryota</taxon>
        <taxon>Viridiplantae</taxon>
        <taxon>Streptophyta</taxon>
        <taxon>Embryophyta</taxon>
        <taxon>Tracheophyta</taxon>
        <taxon>Spermatophyta</taxon>
        <taxon>Magnoliopsida</taxon>
        <taxon>Liliopsida</taxon>
        <taxon>Araceae</taxon>
        <taxon>Lemnoideae</taxon>
        <taxon>Spirodela</taxon>
    </lineage>
</organism>
<evidence type="ECO:0000256" key="5">
    <source>
        <dbReference type="ARBA" id="ARBA00022692"/>
    </source>
</evidence>
<dbReference type="Proteomes" id="UP001189122">
    <property type="component" value="Unassembled WGS sequence"/>
</dbReference>
<evidence type="ECO:0000256" key="8">
    <source>
        <dbReference type="SAM" id="MobiDB-lite"/>
    </source>
</evidence>
<feature type="transmembrane region" description="Helical" evidence="9">
    <location>
        <begin position="121"/>
        <end position="142"/>
    </location>
</feature>
<protein>
    <submittedName>
        <fullName evidence="11">Uncharacterized protein</fullName>
    </submittedName>
</protein>
<evidence type="ECO:0000256" key="7">
    <source>
        <dbReference type="ARBA" id="ARBA00023136"/>
    </source>
</evidence>
<keyword evidence="2" id="KW-0813">Transport</keyword>
<feature type="chain" id="PRO_5029778385" evidence="10">
    <location>
        <begin position="17"/>
        <end position="376"/>
    </location>
</feature>
<evidence type="ECO:0000256" key="2">
    <source>
        <dbReference type="ARBA" id="ARBA00022448"/>
    </source>
</evidence>
<accession>A0A7I8IC75</accession>
<dbReference type="EMBL" id="LR743589">
    <property type="protein sequence ID" value="CAA2615522.1"/>
    <property type="molecule type" value="Genomic_DNA"/>
</dbReference>
<keyword evidence="6 9" id="KW-1133">Transmembrane helix</keyword>
<evidence type="ECO:0000256" key="6">
    <source>
        <dbReference type="ARBA" id="ARBA00022989"/>
    </source>
</evidence>
<name>A0A7I8IC75_SPIIN</name>
<keyword evidence="10" id="KW-0732">Signal</keyword>
<evidence type="ECO:0000256" key="10">
    <source>
        <dbReference type="SAM" id="SignalP"/>
    </source>
</evidence>